<dbReference type="EMBL" id="BAAAYN010000023">
    <property type="protein sequence ID" value="GAA3388867.1"/>
    <property type="molecule type" value="Genomic_DNA"/>
</dbReference>
<dbReference type="InterPro" id="IPR007627">
    <property type="entry name" value="RNA_pol_sigma70_r2"/>
</dbReference>
<name>A0ABP6SZQ7_9ACTN</name>
<comment type="caution">
    <text evidence="7">The sequence shown here is derived from an EMBL/GenBank/DDBJ whole genome shotgun (WGS) entry which is preliminary data.</text>
</comment>
<protein>
    <submittedName>
        <fullName evidence="7">Sigma-70 family RNA polymerase sigma factor</fullName>
    </submittedName>
</protein>
<feature type="domain" description="RNA polymerase sigma-70 region 2" evidence="6">
    <location>
        <begin position="26"/>
        <end position="91"/>
    </location>
</feature>
<dbReference type="PANTHER" id="PTHR43133:SF8">
    <property type="entry name" value="RNA POLYMERASE SIGMA FACTOR HI_1459-RELATED"/>
    <property type="match status" value="1"/>
</dbReference>
<dbReference type="InterPro" id="IPR013324">
    <property type="entry name" value="RNA_pol_sigma_r3/r4-like"/>
</dbReference>
<dbReference type="InterPro" id="IPR014284">
    <property type="entry name" value="RNA_pol_sigma-70_dom"/>
</dbReference>
<dbReference type="Gene3D" id="1.10.10.10">
    <property type="entry name" value="Winged helix-like DNA-binding domain superfamily/Winged helix DNA-binding domain"/>
    <property type="match status" value="1"/>
</dbReference>
<dbReference type="Pfam" id="PF04542">
    <property type="entry name" value="Sigma70_r2"/>
    <property type="match status" value="1"/>
</dbReference>
<proteinExistence type="inferred from homology"/>
<keyword evidence="8" id="KW-1185">Reference proteome</keyword>
<gene>
    <name evidence="7" type="ORF">GCM10020369_36750</name>
</gene>
<dbReference type="PANTHER" id="PTHR43133">
    <property type="entry name" value="RNA POLYMERASE ECF-TYPE SIGMA FACTO"/>
    <property type="match status" value="1"/>
</dbReference>
<evidence type="ECO:0000256" key="4">
    <source>
        <dbReference type="ARBA" id="ARBA00023125"/>
    </source>
</evidence>
<dbReference type="NCBIfam" id="TIGR02937">
    <property type="entry name" value="sigma70-ECF"/>
    <property type="match status" value="1"/>
</dbReference>
<evidence type="ECO:0000256" key="2">
    <source>
        <dbReference type="ARBA" id="ARBA00023015"/>
    </source>
</evidence>
<dbReference type="SUPFAM" id="SSF88946">
    <property type="entry name" value="Sigma2 domain of RNA polymerase sigma factors"/>
    <property type="match status" value="1"/>
</dbReference>
<sequence length="211" mass="23585">MDEVSRSCALVEQAVQGDAAAWREIVDLYGMLVVGVIRRHRVEPNEVEDVAQTVWLRAVEHLETLRDPQALPMWLIVTAQREAIRVRSFRQRTDAHAPADPVWDDETVVVADLFSERYADMVRLERREALLAGLAELTPRHRELLLLLLVDPPLSYAEIHRRTGIPVGSIGPTRARALQRLRGTSALRTLLAEADQPDGAGGDRHDEAALG</sequence>
<evidence type="ECO:0000259" key="6">
    <source>
        <dbReference type="Pfam" id="PF04542"/>
    </source>
</evidence>
<dbReference type="RefSeq" id="WP_345729351.1">
    <property type="nucleotide sequence ID" value="NZ_BAAAYN010000023.1"/>
</dbReference>
<keyword evidence="3" id="KW-0731">Sigma factor</keyword>
<keyword evidence="4" id="KW-0238">DNA-binding</keyword>
<keyword evidence="5" id="KW-0804">Transcription</keyword>
<comment type="similarity">
    <text evidence="1">Belongs to the sigma-70 factor family. ECF subfamily.</text>
</comment>
<reference evidence="8" key="1">
    <citation type="journal article" date="2019" name="Int. J. Syst. Evol. Microbiol.">
        <title>The Global Catalogue of Microorganisms (GCM) 10K type strain sequencing project: providing services to taxonomists for standard genome sequencing and annotation.</title>
        <authorList>
            <consortium name="The Broad Institute Genomics Platform"/>
            <consortium name="The Broad Institute Genome Sequencing Center for Infectious Disease"/>
            <person name="Wu L."/>
            <person name="Ma J."/>
        </authorList>
    </citation>
    <scope>NUCLEOTIDE SEQUENCE [LARGE SCALE GENOMIC DNA]</scope>
    <source>
        <strain evidence="8">JCM 9458</strain>
    </source>
</reference>
<evidence type="ECO:0000256" key="5">
    <source>
        <dbReference type="ARBA" id="ARBA00023163"/>
    </source>
</evidence>
<evidence type="ECO:0000256" key="3">
    <source>
        <dbReference type="ARBA" id="ARBA00023082"/>
    </source>
</evidence>
<accession>A0ABP6SZQ7</accession>
<evidence type="ECO:0000313" key="8">
    <source>
        <dbReference type="Proteomes" id="UP001501676"/>
    </source>
</evidence>
<dbReference type="InterPro" id="IPR036388">
    <property type="entry name" value="WH-like_DNA-bd_sf"/>
</dbReference>
<dbReference type="Proteomes" id="UP001501676">
    <property type="component" value="Unassembled WGS sequence"/>
</dbReference>
<dbReference type="Gene3D" id="1.10.1740.10">
    <property type="match status" value="1"/>
</dbReference>
<organism evidence="7 8">
    <name type="scientific">Cryptosporangium minutisporangium</name>
    <dbReference type="NCBI Taxonomy" id="113569"/>
    <lineage>
        <taxon>Bacteria</taxon>
        <taxon>Bacillati</taxon>
        <taxon>Actinomycetota</taxon>
        <taxon>Actinomycetes</taxon>
        <taxon>Cryptosporangiales</taxon>
        <taxon>Cryptosporangiaceae</taxon>
        <taxon>Cryptosporangium</taxon>
    </lineage>
</organism>
<evidence type="ECO:0000313" key="7">
    <source>
        <dbReference type="EMBL" id="GAA3388867.1"/>
    </source>
</evidence>
<evidence type="ECO:0000256" key="1">
    <source>
        <dbReference type="ARBA" id="ARBA00010641"/>
    </source>
</evidence>
<dbReference type="SUPFAM" id="SSF88659">
    <property type="entry name" value="Sigma3 and sigma4 domains of RNA polymerase sigma factors"/>
    <property type="match status" value="1"/>
</dbReference>
<dbReference type="InterPro" id="IPR039425">
    <property type="entry name" value="RNA_pol_sigma-70-like"/>
</dbReference>
<dbReference type="InterPro" id="IPR013325">
    <property type="entry name" value="RNA_pol_sigma_r2"/>
</dbReference>
<keyword evidence="2" id="KW-0805">Transcription regulation</keyword>